<evidence type="ECO:0000313" key="3">
    <source>
        <dbReference type="RefSeq" id="XP_034098044.2"/>
    </source>
</evidence>
<keyword evidence="2" id="KW-1185">Reference proteome</keyword>
<dbReference type="RefSeq" id="XP_034098044.2">
    <property type="nucleotide sequence ID" value="XM_034242153.2"/>
</dbReference>
<dbReference type="AlphaFoldDB" id="A0A6P8W354"/>
<organism evidence="2 3">
    <name type="scientific">Drosophila albomicans</name>
    <name type="common">Fruit fly</name>
    <dbReference type="NCBI Taxonomy" id="7291"/>
    <lineage>
        <taxon>Eukaryota</taxon>
        <taxon>Metazoa</taxon>
        <taxon>Ecdysozoa</taxon>
        <taxon>Arthropoda</taxon>
        <taxon>Hexapoda</taxon>
        <taxon>Insecta</taxon>
        <taxon>Pterygota</taxon>
        <taxon>Neoptera</taxon>
        <taxon>Endopterygota</taxon>
        <taxon>Diptera</taxon>
        <taxon>Brachycera</taxon>
        <taxon>Muscomorpha</taxon>
        <taxon>Ephydroidea</taxon>
        <taxon>Drosophilidae</taxon>
        <taxon>Drosophila</taxon>
    </lineage>
</organism>
<feature type="signal peptide" evidence="1">
    <location>
        <begin position="1"/>
        <end position="24"/>
    </location>
</feature>
<protein>
    <submittedName>
        <fullName evidence="3">Uncharacterized protein LOC117563706</fullName>
    </submittedName>
</protein>
<dbReference type="GeneID" id="117563706"/>
<evidence type="ECO:0000256" key="1">
    <source>
        <dbReference type="SAM" id="SignalP"/>
    </source>
</evidence>
<gene>
    <name evidence="3" type="primary">LOC117563706</name>
</gene>
<reference evidence="3" key="1">
    <citation type="submission" date="2025-08" db="UniProtKB">
        <authorList>
            <consortium name="RefSeq"/>
        </authorList>
    </citation>
    <scope>IDENTIFICATION</scope>
    <source>
        <strain evidence="3">15112-1751.03</strain>
        <tissue evidence="3">Whole Adult</tissue>
    </source>
</reference>
<dbReference type="Proteomes" id="UP000515160">
    <property type="component" value="Chromosome 2L"/>
</dbReference>
<feature type="chain" id="PRO_5039408423" evidence="1">
    <location>
        <begin position="25"/>
        <end position="186"/>
    </location>
</feature>
<name>A0A6P8W354_DROAB</name>
<accession>A0A6P8W354</accession>
<proteinExistence type="predicted"/>
<evidence type="ECO:0000313" key="2">
    <source>
        <dbReference type="Proteomes" id="UP000515160"/>
    </source>
</evidence>
<sequence>MRIAYTAILTFLVCDLTIGSTALASSLEHDLKEAAIETQILVNKADVQSLIKLIEVIEANKILPEEDLPKWHAYAVQLKSWNVTIDDDYNKPQRSLLPVPGPEEYRKLDEYSNGAHSKIVSDLRKLTAQYYTAFQIKASNIINTAKESGYTNIIVDSFFADFAIAEGDRRQIYFDILLSHLIKGKS</sequence>
<keyword evidence="1" id="KW-0732">Signal</keyword>